<feature type="region of interest" description="Disordered" evidence="1">
    <location>
        <begin position="81"/>
        <end position="123"/>
    </location>
</feature>
<evidence type="ECO:0000256" key="1">
    <source>
        <dbReference type="SAM" id="MobiDB-lite"/>
    </source>
</evidence>
<organism evidence="3 4">
    <name type="scientific">Paracoccus versutus</name>
    <name type="common">Thiobacillus versutus</name>
    <dbReference type="NCBI Taxonomy" id="34007"/>
    <lineage>
        <taxon>Bacteria</taxon>
        <taxon>Pseudomonadati</taxon>
        <taxon>Pseudomonadota</taxon>
        <taxon>Alphaproteobacteria</taxon>
        <taxon>Rhodobacterales</taxon>
        <taxon>Paracoccaceae</taxon>
        <taxon>Paracoccus</taxon>
    </lineage>
</organism>
<accession>A0AAQ0KKB3</accession>
<keyword evidence="2" id="KW-0732">Signal</keyword>
<evidence type="ECO:0000313" key="4">
    <source>
        <dbReference type="Proteomes" id="UP000256794"/>
    </source>
</evidence>
<feature type="compositionally biased region" description="Basic and acidic residues" evidence="1">
    <location>
        <begin position="99"/>
        <end position="112"/>
    </location>
</feature>
<protein>
    <submittedName>
        <fullName evidence="3">Uncharacterized protein</fullName>
    </submittedName>
</protein>
<feature type="chain" id="PRO_5042934577" evidence="2">
    <location>
        <begin position="24"/>
        <end position="170"/>
    </location>
</feature>
<evidence type="ECO:0000313" key="3">
    <source>
        <dbReference type="EMBL" id="REG38918.1"/>
    </source>
</evidence>
<feature type="region of interest" description="Disordered" evidence="1">
    <location>
        <begin position="148"/>
        <end position="170"/>
    </location>
</feature>
<dbReference type="AlphaFoldDB" id="A0AAQ0KKB3"/>
<name>A0AAQ0KKB3_PARVE</name>
<feature type="signal peptide" evidence="2">
    <location>
        <begin position="1"/>
        <end position="23"/>
    </location>
</feature>
<dbReference type="Proteomes" id="UP000256794">
    <property type="component" value="Unassembled WGS sequence"/>
</dbReference>
<sequence length="170" mass="17433">MKRPAKLAALGLLPLMTAGNAAAQALKVSDPWPASNSMRQEGGQVLVDAVAEATGGRAGFHTRQLGKGQLSVLSSGMADVALAPAPSSPDRMLPSGGLDRPRITRDTCDRLGRPRSPAQEGGLLGMHALFATAPPGVKGRRNARIASIEPDGAASGSQRLETHIAAGQTN</sequence>
<comment type="caution">
    <text evidence="3">The sequence shown here is derived from an EMBL/GenBank/DDBJ whole genome shotgun (WGS) entry which is preliminary data.</text>
</comment>
<dbReference type="EMBL" id="QUMX01000029">
    <property type="protein sequence ID" value="REG38918.1"/>
    <property type="molecule type" value="Genomic_DNA"/>
</dbReference>
<dbReference type="RefSeq" id="WP_052096076.1">
    <property type="nucleotide sequence ID" value="NZ_CP035284.1"/>
</dbReference>
<gene>
    <name evidence="3" type="ORF">ATH84_10299</name>
</gene>
<keyword evidence="4" id="KW-1185">Reference proteome</keyword>
<evidence type="ECO:0000256" key="2">
    <source>
        <dbReference type="SAM" id="SignalP"/>
    </source>
</evidence>
<reference evidence="3 4" key="1">
    <citation type="submission" date="2018-08" db="EMBL/GenBank/DDBJ databases">
        <title>Genomic Encyclopedia of Archaeal and Bacterial Type Strains, Phase II (KMG-II): from individual species to whole genera.</title>
        <authorList>
            <person name="Goeker M."/>
        </authorList>
    </citation>
    <scope>NUCLEOTIDE SEQUENCE [LARGE SCALE GENOMIC DNA]</scope>
    <source>
        <strain evidence="3 4">DSM 582</strain>
    </source>
</reference>
<proteinExistence type="predicted"/>